<dbReference type="Proteomes" id="UP000095210">
    <property type="component" value="Chromosome"/>
</dbReference>
<organism evidence="2 3">
    <name type="scientific">Actinoalloteichus hymeniacidonis</name>
    <dbReference type="NCBI Taxonomy" id="340345"/>
    <lineage>
        <taxon>Bacteria</taxon>
        <taxon>Bacillati</taxon>
        <taxon>Actinomycetota</taxon>
        <taxon>Actinomycetes</taxon>
        <taxon>Pseudonocardiales</taxon>
        <taxon>Pseudonocardiaceae</taxon>
        <taxon>Actinoalloteichus</taxon>
    </lineage>
</organism>
<feature type="transmembrane region" description="Helical" evidence="1">
    <location>
        <begin position="156"/>
        <end position="177"/>
    </location>
</feature>
<keyword evidence="3" id="KW-1185">Reference proteome</keyword>
<dbReference type="EMBL" id="CP014859">
    <property type="protein sequence ID" value="AOS62241.1"/>
    <property type="molecule type" value="Genomic_DNA"/>
</dbReference>
<accession>A0AAC9HNW1</accession>
<reference evidence="3" key="1">
    <citation type="submission" date="2016-03" db="EMBL/GenBank/DDBJ databases">
        <title>Complete genome sequence of the type strain Actinoalloteichus hymeniacidonis DSM 45092.</title>
        <authorList>
            <person name="Schaffert L."/>
            <person name="Albersmeier A."/>
            <person name="Winkler A."/>
            <person name="Kalinowski J."/>
            <person name="Zotchev S."/>
            <person name="Ruckert C."/>
        </authorList>
    </citation>
    <scope>NUCLEOTIDE SEQUENCE [LARGE SCALE GENOMIC DNA]</scope>
    <source>
        <strain evidence="3">HPA177(T) (DSM 45092(T))</strain>
    </source>
</reference>
<dbReference type="KEGG" id="ahm:TL08_07105"/>
<evidence type="ECO:0000313" key="3">
    <source>
        <dbReference type="Proteomes" id="UP000095210"/>
    </source>
</evidence>
<feature type="transmembrane region" description="Helical" evidence="1">
    <location>
        <begin position="67"/>
        <end position="87"/>
    </location>
</feature>
<feature type="transmembrane region" description="Helical" evidence="1">
    <location>
        <begin position="229"/>
        <end position="252"/>
    </location>
</feature>
<keyword evidence="1" id="KW-0812">Transmembrane</keyword>
<dbReference type="RefSeq" id="WP_069847541.1">
    <property type="nucleotide sequence ID" value="NZ_CP014859.1"/>
</dbReference>
<keyword evidence="1" id="KW-1133">Transmembrane helix</keyword>
<gene>
    <name evidence="2" type="ORF">TL08_07105</name>
</gene>
<dbReference type="AlphaFoldDB" id="A0AAC9HNW1"/>
<keyword evidence="1" id="KW-0472">Membrane</keyword>
<sequence length="256" mass="25544">MGLRVFAHLGGAIGSEIAKLRTLPAVLGTILATVLSSTALGALFGGIAGSGVGSGPGETTGTITATALQFVDLGQVGFILLGILTVASEYPRAQIRTTLLGVPDRSMLLAAKSMAYLAVATGTAVLAVGGAALASILTANGTGVSEIGWARELGALIGAAVYLVLIGLLGSAVALLVRNLVVATAVMSTLVLVLSPILSMFTELAGYLPDRAGSWLFRSAANAGGPLDPGTGVAVFVGWILVTSAIGTGLFLRRDA</sequence>
<proteinExistence type="predicted"/>
<feature type="transmembrane region" description="Helical" evidence="1">
    <location>
        <begin position="189"/>
        <end position="209"/>
    </location>
</feature>
<name>A0AAC9HNW1_9PSEU</name>
<evidence type="ECO:0000256" key="1">
    <source>
        <dbReference type="SAM" id="Phobius"/>
    </source>
</evidence>
<feature type="transmembrane region" description="Helical" evidence="1">
    <location>
        <begin position="115"/>
        <end position="136"/>
    </location>
</feature>
<evidence type="ECO:0000313" key="2">
    <source>
        <dbReference type="EMBL" id="AOS62241.1"/>
    </source>
</evidence>
<protein>
    <submittedName>
        <fullName evidence="2">ABC-2 family transporter protein</fullName>
    </submittedName>
</protein>
<feature type="transmembrane region" description="Helical" evidence="1">
    <location>
        <begin position="25"/>
        <end position="47"/>
    </location>
</feature>